<proteinExistence type="predicted"/>
<sequence length="482" mass="55976">MPKQKTNQEPCSIYNCNKESTIFRNLTDNAFAKALATGTLQQYSYLQIDQQICNAHYIEIVKNAWSNYRKNYQNNIGLNNIVKNDNFIDPLPQLSLADKIKKMTTIIYNKQRKESDPLVLEPNNFKKMLENSNSDLIGFFDKICKIIIPLNWLLNLQEDAKKKVVVILYLIAGLHNMHANQFKLELGLYLAAYGASCETINTLSNARISVTNKTVYNNNKKIAAQHSLKVEEYFIKNKDSLCVYNIDDYHNIHKKRRPDDTNLSEAAHLATSMCKKIEQCGPVPVIFNGISVHNPVNIDASIICEQLINKYQGLFDLSYSQRKIQWASTKQYESFKFDRIDQLTIHCYDDAIAERKEERKMKETILIRIKEQSLHSMQDYLEILNIILKYDKKTNHLKNYIALVIADWPGQLFIRRAITHLNKNNSKVQIPSEVISFVPMLGPLYVSLNSREQVIKIYYSFFKKLFHSIFGLRKKFAKKPRP</sequence>
<dbReference type="EMBL" id="WTPW01000028">
    <property type="protein sequence ID" value="KAF0557549.1"/>
    <property type="molecule type" value="Genomic_DNA"/>
</dbReference>
<protein>
    <submittedName>
        <fullName evidence="1">Uncharacterized protein</fullName>
    </submittedName>
</protein>
<comment type="caution">
    <text evidence="1">The sequence shown here is derived from an EMBL/GenBank/DDBJ whole genome shotgun (WGS) entry which is preliminary data.</text>
</comment>
<evidence type="ECO:0000313" key="2">
    <source>
        <dbReference type="Proteomes" id="UP000439903"/>
    </source>
</evidence>
<evidence type="ECO:0000313" key="1">
    <source>
        <dbReference type="EMBL" id="KAF0557549.1"/>
    </source>
</evidence>
<name>A0A8H4B3U6_GIGMA</name>
<gene>
    <name evidence="1" type="ORF">F8M41_013314</name>
</gene>
<dbReference type="AlphaFoldDB" id="A0A8H4B3U6"/>
<accession>A0A8H4B3U6</accession>
<dbReference type="Proteomes" id="UP000439903">
    <property type="component" value="Unassembled WGS sequence"/>
</dbReference>
<dbReference type="OrthoDB" id="2402958at2759"/>
<reference evidence="1 2" key="1">
    <citation type="journal article" date="2019" name="Environ. Microbiol.">
        <title>At the nexus of three kingdoms: the genome of the mycorrhizal fungus Gigaspora margarita provides insights into plant, endobacterial and fungal interactions.</title>
        <authorList>
            <person name="Venice F."/>
            <person name="Ghignone S."/>
            <person name="Salvioli di Fossalunga A."/>
            <person name="Amselem J."/>
            <person name="Novero M."/>
            <person name="Xianan X."/>
            <person name="Sedzielewska Toro K."/>
            <person name="Morin E."/>
            <person name="Lipzen A."/>
            <person name="Grigoriev I.V."/>
            <person name="Henrissat B."/>
            <person name="Martin F.M."/>
            <person name="Bonfante P."/>
        </authorList>
    </citation>
    <scope>NUCLEOTIDE SEQUENCE [LARGE SCALE GENOMIC DNA]</scope>
    <source>
        <strain evidence="1 2">BEG34</strain>
    </source>
</reference>
<organism evidence="1 2">
    <name type="scientific">Gigaspora margarita</name>
    <dbReference type="NCBI Taxonomy" id="4874"/>
    <lineage>
        <taxon>Eukaryota</taxon>
        <taxon>Fungi</taxon>
        <taxon>Fungi incertae sedis</taxon>
        <taxon>Mucoromycota</taxon>
        <taxon>Glomeromycotina</taxon>
        <taxon>Glomeromycetes</taxon>
        <taxon>Diversisporales</taxon>
        <taxon>Gigasporaceae</taxon>
        <taxon>Gigaspora</taxon>
    </lineage>
</organism>
<keyword evidence="2" id="KW-1185">Reference proteome</keyword>